<feature type="domain" description="PI3K/PI4K catalytic" evidence="3">
    <location>
        <begin position="287"/>
        <end position="343"/>
    </location>
</feature>
<dbReference type="Pfam" id="PF00454">
    <property type="entry name" value="PI3_PI4_kinase"/>
    <property type="match status" value="1"/>
</dbReference>
<comment type="caution">
    <text evidence="4">The sequence shown here is derived from an EMBL/GenBank/DDBJ whole genome shotgun (WGS) entry which is preliminary data.</text>
</comment>
<keyword evidence="5" id="KW-1185">Reference proteome</keyword>
<reference evidence="4 5" key="1">
    <citation type="submission" date="2020-02" db="EMBL/GenBank/DDBJ databases">
        <title>Draft genome sequence of Haematococcus lacustris strain NIES-144.</title>
        <authorList>
            <person name="Morimoto D."/>
            <person name="Nakagawa S."/>
            <person name="Yoshida T."/>
            <person name="Sawayama S."/>
        </authorList>
    </citation>
    <scope>NUCLEOTIDE SEQUENCE [LARGE SCALE GENOMIC DNA]</scope>
    <source>
        <strain evidence="4 5">NIES-144</strain>
    </source>
</reference>
<evidence type="ECO:0000256" key="2">
    <source>
        <dbReference type="SAM" id="SignalP"/>
    </source>
</evidence>
<evidence type="ECO:0000313" key="4">
    <source>
        <dbReference type="EMBL" id="GFH19455.1"/>
    </source>
</evidence>
<dbReference type="AlphaFoldDB" id="A0A699ZCH2"/>
<dbReference type="InterPro" id="IPR000403">
    <property type="entry name" value="PI3/4_kinase_cat_dom"/>
</dbReference>
<accession>A0A699ZCH2</accession>
<keyword evidence="2" id="KW-0732">Signal</keyword>
<dbReference type="Proteomes" id="UP000485058">
    <property type="component" value="Unassembled WGS sequence"/>
</dbReference>
<dbReference type="SUPFAM" id="SSF56112">
    <property type="entry name" value="Protein kinase-like (PK-like)"/>
    <property type="match status" value="1"/>
</dbReference>
<feature type="region of interest" description="Disordered" evidence="1">
    <location>
        <begin position="484"/>
        <end position="503"/>
    </location>
</feature>
<evidence type="ECO:0000259" key="3">
    <source>
        <dbReference type="Pfam" id="PF00454"/>
    </source>
</evidence>
<dbReference type="EMBL" id="BLLF01001466">
    <property type="protein sequence ID" value="GFH19455.1"/>
    <property type="molecule type" value="Genomic_DNA"/>
</dbReference>
<dbReference type="InterPro" id="IPR011009">
    <property type="entry name" value="Kinase-like_dom_sf"/>
</dbReference>
<evidence type="ECO:0000313" key="5">
    <source>
        <dbReference type="Proteomes" id="UP000485058"/>
    </source>
</evidence>
<organism evidence="4 5">
    <name type="scientific">Haematococcus lacustris</name>
    <name type="common">Green alga</name>
    <name type="synonym">Haematococcus pluvialis</name>
    <dbReference type="NCBI Taxonomy" id="44745"/>
    <lineage>
        <taxon>Eukaryota</taxon>
        <taxon>Viridiplantae</taxon>
        <taxon>Chlorophyta</taxon>
        <taxon>core chlorophytes</taxon>
        <taxon>Chlorophyceae</taxon>
        <taxon>CS clade</taxon>
        <taxon>Chlamydomonadales</taxon>
        <taxon>Haematococcaceae</taxon>
        <taxon>Haematococcus</taxon>
    </lineage>
</organism>
<feature type="region of interest" description="Disordered" evidence="1">
    <location>
        <begin position="69"/>
        <end position="100"/>
    </location>
</feature>
<feature type="signal peptide" evidence="2">
    <location>
        <begin position="1"/>
        <end position="23"/>
    </location>
</feature>
<sequence>MFVCWKQFLVLLWLFLAVEAAGAASDEVPHISHCNFCQQCDVDAAPPVRHRSRNLQEMQSEMQALLHHLQSQDHSHHTPSRTRRLRQLDPATDDPKKPPELRWSSYMATANDVVPKQLLPNCTRCRGCSTELSFMAADSHYFNRTYTNERGATSSWLFKASTARVPSGQAVVKVYCMPIPKRPGARVPSCSPLTVLRTMTLMMALERISLDCGLDDILPNVWVDRIEAVVPGVGFHIRWYGLWMELIPGISLENFLHKGDPKRLPPEQVLDIMHHKLNKSQVVRAAIFDLLTSQCDRHAQNIFIDEEGRLRLIDNEACLQNSWKNCGFDSVLVPTTQKQEIVRMSNQFIAKLVPAHKAPHGNADPQLLLDYRCYLEGNDTMGTNYPPQVDRCLRKISAMTVAEVEQHYQLPSTLTAQNLHSRATDMITKGFEWAAKFGEPRNAPPKRYMMQPKCCQIKWEHDRYRCAHEWKPVFEIPIGDPNTGREWTKARPDTGTYEGGTRY</sequence>
<name>A0A699ZCH2_HAELA</name>
<gene>
    <name evidence="4" type="ORF">HaLaN_16402</name>
</gene>
<proteinExistence type="predicted"/>
<feature type="chain" id="PRO_5025692298" evidence="2">
    <location>
        <begin position="24"/>
        <end position="503"/>
    </location>
</feature>
<protein>
    <submittedName>
        <fullName evidence="4">PI3K/PI4K domain-containing protein</fullName>
    </submittedName>
</protein>
<evidence type="ECO:0000256" key="1">
    <source>
        <dbReference type="SAM" id="MobiDB-lite"/>
    </source>
</evidence>